<keyword evidence="2" id="KW-1185">Reference proteome</keyword>
<comment type="caution">
    <text evidence="1">The sequence shown here is derived from an EMBL/GenBank/DDBJ whole genome shotgun (WGS) entry which is preliminary data.</text>
</comment>
<evidence type="ECO:0000313" key="1">
    <source>
        <dbReference type="EMBL" id="KAK3949433.1"/>
    </source>
</evidence>
<sequence>MALGRPFTGTPFQAAQECESRNYIPELVYLYSKTGQMKRALYLIIERLGDVSRAIAFAKE</sequence>
<organism evidence="1 2">
    <name type="scientific">Pseudoneurospora amorphoporcata</name>
    <dbReference type="NCBI Taxonomy" id="241081"/>
    <lineage>
        <taxon>Eukaryota</taxon>
        <taxon>Fungi</taxon>
        <taxon>Dikarya</taxon>
        <taxon>Ascomycota</taxon>
        <taxon>Pezizomycotina</taxon>
        <taxon>Sordariomycetes</taxon>
        <taxon>Sordariomycetidae</taxon>
        <taxon>Sordariales</taxon>
        <taxon>Sordariaceae</taxon>
        <taxon>Pseudoneurospora</taxon>
    </lineage>
</organism>
<reference evidence="1" key="2">
    <citation type="submission" date="2023-06" db="EMBL/GenBank/DDBJ databases">
        <authorList>
            <consortium name="Lawrence Berkeley National Laboratory"/>
            <person name="Mondo S.J."/>
            <person name="Hensen N."/>
            <person name="Bonometti L."/>
            <person name="Westerberg I."/>
            <person name="Brannstrom I.O."/>
            <person name="Guillou S."/>
            <person name="Cros-Aarteil S."/>
            <person name="Calhoun S."/>
            <person name="Haridas S."/>
            <person name="Kuo A."/>
            <person name="Pangilinan J."/>
            <person name="Riley R."/>
            <person name="Labutti K."/>
            <person name="Andreopoulos B."/>
            <person name="Lipzen A."/>
            <person name="Chen C."/>
            <person name="Yanf M."/>
            <person name="Daum C."/>
            <person name="Ng V."/>
            <person name="Clum A."/>
            <person name="Steindorff A."/>
            <person name="Ohm R."/>
            <person name="Martin F."/>
            <person name="Silar P."/>
            <person name="Natvig D."/>
            <person name="Lalanne C."/>
            <person name="Gautier V."/>
            <person name="Ament-Velasquez S.L."/>
            <person name="Kruys A."/>
            <person name="Hutchinson M.I."/>
            <person name="Powell A.J."/>
            <person name="Barry K."/>
            <person name="Miller A.N."/>
            <person name="Grigoriev I.V."/>
            <person name="Debuchy R."/>
            <person name="Gladieux P."/>
            <person name="Thoren M.H."/>
            <person name="Johannesson H."/>
        </authorList>
    </citation>
    <scope>NUCLEOTIDE SEQUENCE</scope>
    <source>
        <strain evidence="1">CBS 626.80</strain>
    </source>
</reference>
<accession>A0AAN6NSI3</accession>
<dbReference type="EMBL" id="MU859214">
    <property type="protein sequence ID" value="KAK3949433.1"/>
    <property type="molecule type" value="Genomic_DNA"/>
</dbReference>
<name>A0AAN6NSI3_9PEZI</name>
<dbReference type="Proteomes" id="UP001303222">
    <property type="component" value="Unassembled WGS sequence"/>
</dbReference>
<proteinExistence type="predicted"/>
<dbReference type="Pfam" id="PF23556">
    <property type="entry name" value="TPR_Vps41"/>
    <property type="match status" value="1"/>
</dbReference>
<gene>
    <name evidence="1" type="ORF">QBC32DRAFT_316814</name>
</gene>
<evidence type="ECO:0000313" key="2">
    <source>
        <dbReference type="Proteomes" id="UP001303222"/>
    </source>
</evidence>
<protein>
    <submittedName>
        <fullName evidence="1">Uncharacterized protein</fullName>
    </submittedName>
</protein>
<dbReference type="AlphaFoldDB" id="A0AAN6NSI3"/>
<reference evidence="1" key="1">
    <citation type="journal article" date="2023" name="Mol. Phylogenet. Evol.">
        <title>Genome-scale phylogeny and comparative genomics of the fungal order Sordariales.</title>
        <authorList>
            <person name="Hensen N."/>
            <person name="Bonometti L."/>
            <person name="Westerberg I."/>
            <person name="Brannstrom I.O."/>
            <person name="Guillou S."/>
            <person name="Cros-Aarteil S."/>
            <person name="Calhoun S."/>
            <person name="Haridas S."/>
            <person name="Kuo A."/>
            <person name="Mondo S."/>
            <person name="Pangilinan J."/>
            <person name="Riley R."/>
            <person name="LaButti K."/>
            <person name="Andreopoulos B."/>
            <person name="Lipzen A."/>
            <person name="Chen C."/>
            <person name="Yan M."/>
            <person name="Daum C."/>
            <person name="Ng V."/>
            <person name="Clum A."/>
            <person name="Steindorff A."/>
            <person name="Ohm R.A."/>
            <person name="Martin F."/>
            <person name="Silar P."/>
            <person name="Natvig D.O."/>
            <person name="Lalanne C."/>
            <person name="Gautier V."/>
            <person name="Ament-Velasquez S.L."/>
            <person name="Kruys A."/>
            <person name="Hutchinson M.I."/>
            <person name="Powell A.J."/>
            <person name="Barry K."/>
            <person name="Miller A.N."/>
            <person name="Grigoriev I.V."/>
            <person name="Debuchy R."/>
            <person name="Gladieux P."/>
            <person name="Hiltunen Thoren M."/>
            <person name="Johannesson H."/>
        </authorList>
    </citation>
    <scope>NUCLEOTIDE SEQUENCE</scope>
    <source>
        <strain evidence="1">CBS 626.80</strain>
    </source>
</reference>